<keyword evidence="3" id="KW-1185">Reference proteome</keyword>
<accession>A0A7U7GCP2</accession>
<reference evidence="2 3" key="1">
    <citation type="journal article" date="2014" name="ISME J.">
        <title>Candidatus Competibacter-lineage genomes retrieved from metagenomes reveal functional metabolic diversity.</title>
        <authorList>
            <person name="McIlroy S.J."/>
            <person name="Albertsen M."/>
            <person name="Andresen E.K."/>
            <person name="Saunders A.M."/>
            <person name="Kristiansen R."/>
            <person name="Stokholm-Bjerregaard M."/>
            <person name="Nielsen K.L."/>
            <person name="Nielsen P.H."/>
        </authorList>
    </citation>
    <scope>NUCLEOTIDE SEQUENCE [LARGE SCALE GENOMIC DNA]</scope>
    <source>
        <strain evidence="2 3">Run_B_J11</strain>
    </source>
</reference>
<dbReference type="AlphaFoldDB" id="A0A7U7GCP2"/>
<proteinExistence type="predicted"/>
<evidence type="ECO:0000256" key="1">
    <source>
        <dbReference type="SAM" id="MobiDB-lite"/>
    </source>
</evidence>
<evidence type="ECO:0000313" key="2">
    <source>
        <dbReference type="EMBL" id="CDH45757.1"/>
    </source>
</evidence>
<evidence type="ECO:0000313" key="3">
    <source>
        <dbReference type="Proteomes" id="UP000019184"/>
    </source>
</evidence>
<organism evidence="2 3">
    <name type="scientific">Candidatus Contendobacter odensis Run_B_J11</name>
    <dbReference type="NCBI Taxonomy" id="1400861"/>
    <lineage>
        <taxon>Bacteria</taxon>
        <taxon>Pseudomonadati</taxon>
        <taxon>Pseudomonadota</taxon>
        <taxon>Gammaproteobacteria</taxon>
        <taxon>Candidatus Competibacteraceae</taxon>
        <taxon>Candidatus Contendibacter</taxon>
    </lineage>
</organism>
<gene>
    <name evidence="2" type="ORF">BN874_2890002</name>
</gene>
<dbReference type="EMBL" id="CBTK010000211">
    <property type="protein sequence ID" value="CDH45757.1"/>
    <property type="molecule type" value="Genomic_DNA"/>
</dbReference>
<comment type="caution">
    <text evidence="2">The sequence shown here is derived from an EMBL/GenBank/DDBJ whole genome shotgun (WGS) entry which is preliminary data.</text>
</comment>
<sequence length="114" mass="11410">MGPEPSTDDTGLAVMGRVSGFWLQTAVDDLFTGTLGDIDPGIPLGVLAGLTGAGMSAGLTVILTGLDNAVAFFGAFLFGRRLTAGLTGGSQQTQSEDAGKGGMDDSFAVHGDNS</sequence>
<feature type="region of interest" description="Disordered" evidence="1">
    <location>
        <begin position="86"/>
        <end position="114"/>
    </location>
</feature>
<protein>
    <submittedName>
        <fullName evidence="2">Uncharacterized protein</fullName>
    </submittedName>
</protein>
<name>A0A7U7GCP2_9GAMM</name>
<dbReference type="Proteomes" id="UP000019184">
    <property type="component" value="Unassembled WGS sequence"/>
</dbReference>